<reference evidence="2 3" key="1">
    <citation type="submission" date="2019-02" db="EMBL/GenBank/DDBJ databases">
        <title>Siculibacillus lacustris gen. nov., sp. nov., a new rosette-forming bacterium isolated from a freshwater crater lake (Lake St. Ana, Romania).</title>
        <authorList>
            <person name="Felfoldi T."/>
            <person name="Marton Z."/>
            <person name="Szabo A."/>
            <person name="Mentes A."/>
            <person name="Boka K."/>
            <person name="Marialigeti K."/>
            <person name="Mathe I."/>
            <person name="Koncz M."/>
            <person name="Schumann P."/>
            <person name="Toth E."/>
        </authorList>
    </citation>
    <scope>NUCLEOTIDE SEQUENCE [LARGE SCALE GENOMIC DNA]</scope>
    <source>
        <strain evidence="2 3">SA-279</strain>
    </source>
</reference>
<comment type="caution">
    <text evidence="2">The sequence shown here is derived from an EMBL/GenBank/DDBJ whole genome shotgun (WGS) entry which is preliminary data.</text>
</comment>
<evidence type="ECO:0000313" key="3">
    <source>
        <dbReference type="Proteomes" id="UP000292781"/>
    </source>
</evidence>
<dbReference type="OrthoDB" id="8457205at2"/>
<dbReference type="AlphaFoldDB" id="A0A4Q9VG14"/>
<dbReference type="RefSeq" id="WP_131311502.1">
    <property type="nucleotide sequence ID" value="NZ_SJFN01000045.1"/>
</dbReference>
<sequence>MSSSRPGEDRVFGALDTYFRSCSSLTAGDGTRVLAGWLNQVTALLRQAIRQGGVAEDNTDDLMLWKSIASRIGRGGDAMAGPLSAPAGFATAARLLAAATTLTAGDAGKLVEITAASTVTTTLPTPVGNGGAQFAVYNASGVSQTLATVAGGFVGPGIATVVTTLSLATKGTAVVESDGSNWVSVAGSAYVDTKINDVHLFASNGYQKLPSGLILQWATGADVTSSHADLAMQTVTFPMTFPTACLTVITSKINTSNGGGNDYWFELISKTAASCVIALELSTYADVSSPAAAPMIFAIGY</sequence>
<organism evidence="2 3">
    <name type="scientific">Siculibacillus lacustris</name>
    <dbReference type="NCBI Taxonomy" id="1549641"/>
    <lineage>
        <taxon>Bacteria</taxon>
        <taxon>Pseudomonadati</taxon>
        <taxon>Pseudomonadota</taxon>
        <taxon>Alphaproteobacteria</taxon>
        <taxon>Hyphomicrobiales</taxon>
        <taxon>Ancalomicrobiaceae</taxon>
        <taxon>Siculibacillus</taxon>
    </lineage>
</organism>
<dbReference type="EMBL" id="SJFN01000045">
    <property type="protein sequence ID" value="TBW33346.1"/>
    <property type="molecule type" value="Genomic_DNA"/>
</dbReference>
<evidence type="ECO:0000313" key="2">
    <source>
        <dbReference type="EMBL" id="TBW33346.1"/>
    </source>
</evidence>
<feature type="domain" description="Putative tail fiber protein gp53-like C-terminal" evidence="1">
    <location>
        <begin position="208"/>
        <end position="301"/>
    </location>
</feature>
<keyword evidence="3" id="KW-1185">Reference proteome</keyword>
<name>A0A4Q9VG14_9HYPH</name>
<dbReference type="Pfam" id="PF21882">
    <property type="entry name" value="Gp53-like_C"/>
    <property type="match status" value="1"/>
</dbReference>
<evidence type="ECO:0000259" key="1">
    <source>
        <dbReference type="Pfam" id="PF21882"/>
    </source>
</evidence>
<proteinExistence type="predicted"/>
<gene>
    <name evidence="2" type="ORF">EYW49_20520</name>
</gene>
<accession>A0A4Q9VG14</accession>
<protein>
    <recommendedName>
        <fullName evidence="1">Putative tail fiber protein gp53-like C-terminal domain-containing protein</fullName>
    </recommendedName>
</protein>
<dbReference type="Gene3D" id="2.60.40.3940">
    <property type="match status" value="1"/>
</dbReference>
<dbReference type="InterPro" id="IPR054075">
    <property type="entry name" value="Gp53-like_C"/>
</dbReference>
<dbReference type="Proteomes" id="UP000292781">
    <property type="component" value="Unassembled WGS sequence"/>
</dbReference>